<sequence length="55" mass="6155">MVLRSLGKKHLEIATKWVGSATAFGASAGMAVVYMTDWKLILQYLPYYNGKFAEK</sequence>
<name>A0ABM1NGL1_NICVS</name>
<dbReference type="InterPro" id="IPR015089">
    <property type="entry name" value="UQCR"/>
</dbReference>
<reference evidence="2" key="1">
    <citation type="submission" date="2025-08" db="UniProtKB">
        <authorList>
            <consortium name="RefSeq"/>
        </authorList>
    </citation>
    <scope>IDENTIFICATION</scope>
    <source>
        <tissue evidence="2">Whole Larva</tissue>
    </source>
</reference>
<gene>
    <name evidence="2" type="primary">LOC108569076</name>
</gene>
<accession>A0ABM1NGL1</accession>
<dbReference type="RefSeq" id="XP_017785961.1">
    <property type="nucleotide sequence ID" value="XM_017930472.1"/>
</dbReference>
<dbReference type="GeneID" id="108569076"/>
<evidence type="ECO:0000313" key="2">
    <source>
        <dbReference type="RefSeq" id="XP_017785961.1"/>
    </source>
</evidence>
<proteinExistence type="predicted"/>
<protein>
    <submittedName>
        <fullName evidence="2">Cytochrome b-c1 complex subunit 10-like</fullName>
    </submittedName>
</protein>
<organism evidence="1 2">
    <name type="scientific">Nicrophorus vespilloides</name>
    <name type="common">Boreal carrion beetle</name>
    <dbReference type="NCBI Taxonomy" id="110193"/>
    <lineage>
        <taxon>Eukaryota</taxon>
        <taxon>Metazoa</taxon>
        <taxon>Ecdysozoa</taxon>
        <taxon>Arthropoda</taxon>
        <taxon>Hexapoda</taxon>
        <taxon>Insecta</taxon>
        <taxon>Pterygota</taxon>
        <taxon>Neoptera</taxon>
        <taxon>Endopterygota</taxon>
        <taxon>Coleoptera</taxon>
        <taxon>Polyphaga</taxon>
        <taxon>Staphyliniformia</taxon>
        <taxon>Silphidae</taxon>
        <taxon>Nicrophorinae</taxon>
        <taxon>Nicrophorus</taxon>
    </lineage>
</organism>
<dbReference type="Pfam" id="PF08997">
    <property type="entry name" value="UCR_6-4kD"/>
    <property type="match status" value="1"/>
</dbReference>
<dbReference type="InterPro" id="IPR029027">
    <property type="entry name" value="Single_a-helix_sf"/>
</dbReference>
<dbReference type="Proteomes" id="UP000695000">
    <property type="component" value="Unplaced"/>
</dbReference>
<dbReference type="PANTHER" id="PTHR15420:SF2">
    <property type="entry name" value="CYTOCHROME B-C1 COMPLEX SUBUNIT 10"/>
    <property type="match status" value="1"/>
</dbReference>
<keyword evidence="1" id="KW-1185">Reference proteome</keyword>
<evidence type="ECO:0000313" key="1">
    <source>
        <dbReference type="Proteomes" id="UP000695000"/>
    </source>
</evidence>
<dbReference type="Gene3D" id="1.20.5.220">
    <property type="match status" value="1"/>
</dbReference>
<dbReference type="PANTHER" id="PTHR15420">
    <property type="entry name" value="UBIQUINOL-CYTOCHROME C REDUCTASE COMPLEX 6.4 KD PROTEIN"/>
    <property type="match status" value="1"/>
</dbReference>
<dbReference type="SUPFAM" id="SSF81518">
    <property type="entry name" value="Subunit XI (6.4 kDa protein) of cytochrome bc1 complex (Ubiquinol-cytochrome c reductase)"/>
    <property type="match status" value="1"/>
</dbReference>